<evidence type="ECO:0000313" key="2">
    <source>
        <dbReference type="Proteomes" id="UP000037035"/>
    </source>
</evidence>
<proteinExistence type="predicted"/>
<dbReference type="Proteomes" id="UP000037035">
    <property type="component" value="Unassembled WGS sequence"/>
</dbReference>
<dbReference type="EMBL" id="LAVV01011386">
    <property type="protein sequence ID" value="KNZ47834.1"/>
    <property type="molecule type" value="Genomic_DNA"/>
</dbReference>
<evidence type="ECO:0000313" key="1">
    <source>
        <dbReference type="EMBL" id="KNZ47834.1"/>
    </source>
</evidence>
<dbReference type="VEuPathDB" id="FungiDB:VP01_60g6"/>
<organism evidence="1 2">
    <name type="scientific">Puccinia sorghi</name>
    <dbReference type="NCBI Taxonomy" id="27349"/>
    <lineage>
        <taxon>Eukaryota</taxon>
        <taxon>Fungi</taxon>
        <taxon>Dikarya</taxon>
        <taxon>Basidiomycota</taxon>
        <taxon>Pucciniomycotina</taxon>
        <taxon>Pucciniomycetes</taxon>
        <taxon>Pucciniales</taxon>
        <taxon>Pucciniaceae</taxon>
        <taxon>Puccinia</taxon>
    </lineage>
</organism>
<sequence length="129" mass="14738">MKTPSLPKNRQDTLSEPPILPDEIELFEKIECSFETKLISKKNLLIQPMHWRSSEFSKLDQIHITKMLTLQGPQHVQAFNIEHIRKPLMSPLPTPSSIIFHTTCPSTVIPLSTLAHFPTSKSKFFLPGH</sequence>
<dbReference type="AlphaFoldDB" id="A0A0L6UH26"/>
<protein>
    <submittedName>
        <fullName evidence="1">Uncharacterized protein</fullName>
    </submittedName>
</protein>
<accession>A0A0L6UH26</accession>
<comment type="caution">
    <text evidence="1">The sequence shown here is derived from an EMBL/GenBank/DDBJ whole genome shotgun (WGS) entry which is preliminary data.</text>
</comment>
<name>A0A0L6UH26_9BASI</name>
<keyword evidence="2" id="KW-1185">Reference proteome</keyword>
<reference evidence="1 2" key="1">
    <citation type="submission" date="2015-08" db="EMBL/GenBank/DDBJ databases">
        <title>Next Generation Sequencing and Analysis of the Genome of Puccinia sorghi L Schw, the Causal Agent of Maize Common Rust.</title>
        <authorList>
            <person name="Rochi L."/>
            <person name="Burguener G."/>
            <person name="Darino M."/>
            <person name="Turjanski A."/>
            <person name="Kreff E."/>
            <person name="Dieguez M.J."/>
            <person name="Sacco F."/>
        </authorList>
    </citation>
    <scope>NUCLEOTIDE SEQUENCE [LARGE SCALE GENOMIC DNA]</scope>
    <source>
        <strain evidence="1 2">RO10H11247</strain>
    </source>
</reference>
<gene>
    <name evidence="1" type="ORF">VP01_60g6</name>
</gene>